<evidence type="ECO:0000313" key="3">
    <source>
        <dbReference type="Proteomes" id="UP000000822"/>
    </source>
</evidence>
<evidence type="ECO:0000259" key="1">
    <source>
        <dbReference type="PROSITE" id="PS51819"/>
    </source>
</evidence>
<dbReference type="PROSITE" id="PS51819">
    <property type="entry name" value="VOC"/>
    <property type="match status" value="1"/>
</dbReference>
<protein>
    <submittedName>
        <fullName evidence="2">Hypothetical conserved protein</fullName>
    </submittedName>
</protein>
<dbReference type="PhylomeDB" id="Q8EP94"/>
<dbReference type="OrthoDB" id="9796521at2"/>
<dbReference type="Gene3D" id="3.10.180.10">
    <property type="entry name" value="2,3-Dihydroxybiphenyl 1,2-Dioxygenase, domain 1"/>
    <property type="match status" value="1"/>
</dbReference>
<dbReference type="Pfam" id="PF00903">
    <property type="entry name" value="Glyoxalase"/>
    <property type="match status" value="1"/>
</dbReference>
<dbReference type="PANTHER" id="PTHR36503:SF1">
    <property type="entry name" value="BLR2520 PROTEIN"/>
    <property type="match status" value="1"/>
</dbReference>
<dbReference type="STRING" id="221109.gene:10734468"/>
<keyword evidence="3" id="KW-1185">Reference proteome</keyword>
<gene>
    <name evidence="2" type="ordered locus">OB2220</name>
</gene>
<feature type="domain" description="VOC" evidence="1">
    <location>
        <begin position="3"/>
        <end position="133"/>
    </location>
</feature>
<dbReference type="AlphaFoldDB" id="Q8EP94"/>
<dbReference type="KEGG" id="oih:OB2220"/>
<dbReference type="Proteomes" id="UP000000822">
    <property type="component" value="Chromosome"/>
</dbReference>
<dbReference type="RefSeq" id="WP_011066614.1">
    <property type="nucleotide sequence ID" value="NC_004193.1"/>
</dbReference>
<dbReference type="InterPro" id="IPR004360">
    <property type="entry name" value="Glyas_Fos-R_dOase_dom"/>
</dbReference>
<reference evidence="2 3" key="1">
    <citation type="journal article" date="2001" name="FEMS Microbiol. Lett.">
        <title>Oceanobacillus iheyensis gen. nov., sp. nov., a deep-sea extremely halotolerant and alkaliphilic species isolated from a depth of 1050 m on the Iheya Ridge.</title>
        <authorList>
            <person name="Lu J."/>
            <person name="Nogi Y."/>
            <person name="Takami H."/>
        </authorList>
    </citation>
    <scope>NUCLEOTIDE SEQUENCE [LARGE SCALE GENOMIC DNA]</scope>
    <source>
        <strain evidence="3">DSM 14371 / CIP 107618 / JCM 11309 / KCTC 3954 / HTE831</strain>
    </source>
</reference>
<accession>Q8EP94</accession>
<name>Q8EP94_OCEIH</name>
<reference evidence="2 3" key="2">
    <citation type="journal article" date="2002" name="Nucleic Acids Res.">
        <title>Genome sequence of Oceanobacillus iheyensis isolated from the Iheya Ridge and its unexpected adaptive capabilities to extreme environments.</title>
        <authorList>
            <person name="Takami H."/>
            <person name="Takaki Y."/>
            <person name="Uchiyama I."/>
        </authorList>
    </citation>
    <scope>NUCLEOTIDE SEQUENCE [LARGE SCALE GENOMIC DNA]</scope>
    <source>
        <strain evidence="3">DSM 14371 / CIP 107618 / JCM 11309 / KCTC 3954 / HTE831</strain>
    </source>
</reference>
<sequence>MNRLNLVTLGVRDIVKSYNFYREGLGFDVKIYGDPEDPDVVFFNNNGSKISLYPMNLLAEDIYKQNPPSIEKSAFSGVTLAYNAKSKQEVDEIFMLAKNAEATILKLPEKVEWGGYSGYFQDPDGHLWEVAYGDMWEFDEQDMLIIISFKQKTPSN</sequence>
<dbReference type="InterPro" id="IPR037523">
    <property type="entry name" value="VOC_core"/>
</dbReference>
<dbReference type="PANTHER" id="PTHR36503">
    <property type="entry name" value="BLR2520 PROTEIN"/>
    <property type="match status" value="1"/>
</dbReference>
<dbReference type="eggNOG" id="COG0346">
    <property type="taxonomic scope" value="Bacteria"/>
</dbReference>
<dbReference type="InterPro" id="IPR029068">
    <property type="entry name" value="Glyas_Bleomycin-R_OHBP_Dase"/>
</dbReference>
<evidence type="ECO:0000313" key="2">
    <source>
        <dbReference type="EMBL" id="BAC14176.1"/>
    </source>
</evidence>
<dbReference type="HOGENOM" id="CLU_046006_18_0_9"/>
<dbReference type="EMBL" id="BA000028">
    <property type="protein sequence ID" value="BAC14176.1"/>
    <property type="molecule type" value="Genomic_DNA"/>
</dbReference>
<dbReference type="CDD" id="cd07251">
    <property type="entry name" value="VOC_like"/>
    <property type="match status" value="1"/>
</dbReference>
<dbReference type="SUPFAM" id="SSF54593">
    <property type="entry name" value="Glyoxalase/Bleomycin resistance protein/Dihydroxybiphenyl dioxygenase"/>
    <property type="match status" value="1"/>
</dbReference>
<organism evidence="2 3">
    <name type="scientific">Oceanobacillus iheyensis (strain DSM 14371 / CIP 107618 / JCM 11309 / KCTC 3954 / HTE831)</name>
    <dbReference type="NCBI Taxonomy" id="221109"/>
    <lineage>
        <taxon>Bacteria</taxon>
        <taxon>Bacillati</taxon>
        <taxon>Bacillota</taxon>
        <taxon>Bacilli</taxon>
        <taxon>Bacillales</taxon>
        <taxon>Bacillaceae</taxon>
        <taxon>Oceanobacillus</taxon>
    </lineage>
</organism>
<proteinExistence type="predicted"/>